<dbReference type="GO" id="GO:0016226">
    <property type="term" value="P:iron-sulfur cluster assembly"/>
    <property type="evidence" value="ECO:0007669"/>
    <property type="project" value="InterPro"/>
</dbReference>
<reference evidence="3 4" key="1">
    <citation type="submission" date="2009-10" db="EMBL/GenBank/DDBJ databases">
        <title>Complete sequence of Halothiobacillus neapolitanus c2.</title>
        <authorList>
            <consortium name="US DOE Joint Genome Institute"/>
            <person name="Lucas S."/>
            <person name="Copeland A."/>
            <person name="Lapidus A."/>
            <person name="Glavina del Rio T."/>
            <person name="Tice H."/>
            <person name="Bruce D."/>
            <person name="Goodwin L."/>
            <person name="Pitluck S."/>
            <person name="Davenport K."/>
            <person name="Brettin T."/>
            <person name="Detter J.C."/>
            <person name="Han C."/>
            <person name="Tapia R."/>
            <person name="Larimer F."/>
            <person name="Land M."/>
            <person name="Hauser L."/>
            <person name="Kyrpides N."/>
            <person name="Mikhailova N."/>
            <person name="Kerfeld C."/>
            <person name="Cannon G."/>
            <person name="Heinhort S."/>
        </authorList>
    </citation>
    <scope>NUCLEOTIDE SEQUENCE [LARGE SCALE GENOMIC DNA]</scope>
    <source>
        <strain evidence="4">ATCC 23641 / c2</strain>
    </source>
</reference>
<dbReference type="PANTHER" id="PTHR10072:SF41">
    <property type="entry name" value="IRON-SULFUR CLUSTER ASSEMBLY 1 HOMOLOG, MITOCHONDRIAL"/>
    <property type="match status" value="1"/>
</dbReference>
<dbReference type="HOGENOM" id="CLU_069054_4_2_6"/>
<dbReference type="NCBIfam" id="TIGR00049">
    <property type="entry name" value="iron-sulfur cluster assembly accessory protein"/>
    <property type="match status" value="1"/>
</dbReference>
<keyword evidence="4" id="KW-1185">Reference proteome</keyword>
<evidence type="ECO:0000313" key="4">
    <source>
        <dbReference type="Proteomes" id="UP000009102"/>
    </source>
</evidence>
<proteinExistence type="inferred from homology"/>
<dbReference type="InterPro" id="IPR000361">
    <property type="entry name" value="ATAP_core_dom"/>
</dbReference>
<dbReference type="OrthoDB" id="9801228at2"/>
<dbReference type="KEGG" id="hna:Hneap_1198"/>
<dbReference type="InterPro" id="IPR016092">
    <property type="entry name" value="ATAP"/>
</dbReference>
<dbReference type="InterPro" id="IPR050322">
    <property type="entry name" value="Fe-S_cluster_asmbl/transfer"/>
</dbReference>
<evidence type="ECO:0000256" key="1">
    <source>
        <dbReference type="ARBA" id="ARBA00006718"/>
    </source>
</evidence>
<dbReference type="AlphaFoldDB" id="D0L011"/>
<dbReference type="GO" id="GO:0005829">
    <property type="term" value="C:cytosol"/>
    <property type="evidence" value="ECO:0007669"/>
    <property type="project" value="TreeGrafter"/>
</dbReference>
<evidence type="ECO:0000313" key="3">
    <source>
        <dbReference type="EMBL" id="ACX96034.1"/>
    </source>
</evidence>
<protein>
    <submittedName>
        <fullName evidence="3">Iron-sulfur cluster assembly accessory protein</fullName>
    </submittedName>
</protein>
<feature type="domain" description="Core" evidence="2">
    <location>
        <begin position="25"/>
        <end position="130"/>
    </location>
</feature>
<dbReference type="Gene3D" id="2.60.300.12">
    <property type="entry name" value="HesB-like domain"/>
    <property type="match status" value="1"/>
</dbReference>
<dbReference type="Pfam" id="PF01521">
    <property type="entry name" value="Fe-S_biosyn"/>
    <property type="match status" value="1"/>
</dbReference>
<dbReference type="InterPro" id="IPR035903">
    <property type="entry name" value="HesB-like_dom_sf"/>
</dbReference>
<dbReference type="Proteomes" id="UP000009102">
    <property type="component" value="Chromosome"/>
</dbReference>
<dbReference type="STRING" id="555778.Hneap_1198"/>
<name>D0L011_HALNC</name>
<dbReference type="SUPFAM" id="SSF89360">
    <property type="entry name" value="HesB-like domain"/>
    <property type="match status" value="1"/>
</dbReference>
<gene>
    <name evidence="3" type="ordered locus">Hneap_1198</name>
</gene>
<organism evidence="3 4">
    <name type="scientific">Halothiobacillus neapolitanus (strain ATCC 23641 / DSM 15147 / CIP 104769 / NCIMB 8539 / c2)</name>
    <name type="common">Thiobacillus neapolitanus</name>
    <dbReference type="NCBI Taxonomy" id="555778"/>
    <lineage>
        <taxon>Bacteria</taxon>
        <taxon>Pseudomonadati</taxon>
        <taxon>Pseudomonadota</taxon>
        <taxon>Gammaproteobacteria</taxon>
        <taxon>Chromatiales</taxon>
        <taxon>Halothiobacillaceae</taxon>
        <taxon>Halothiobacillus</taxon>
    </lineage>
</organism>
<comment type="similarity">
    <text evidence="1">Belongs to the HesB/IscA family.</text>
</comment>
<dbReference type="EMBL" id="CP001801">
    <property type="protein sequence ID" value="ACX96034.1"/>
    <property type="molecule type" value="Genomic_DNA"/>
</dbReference>
<sequence length="142" mass="14998">MTPTTNTALTQAKERAAAHSTADQLDVTEAAAAHIQRTMAEQPDALGLRVGVTKSGCSGFGYVMDFAQSIEPNDLAFIAKTSSGEELLIVCDEASFPVIKGATLDYVVNGLSRLLQFNNPNVVDSCGCGESFTIKEEDATHA</sequence>
<dbReference type="RefSeq" id="WP_012824070.1">
    <property type="nucleotide sequence ID" value="NC_013422.1"/>
</dbReference>
<accession>D0L011</accession>
<evidence type="ECO:0000259" key="2">
    <source>
        <dbReference type="Pfam" id="PF01521"/>
    </source>
</evidence>
<dbReference type="eggNOG" id="COG0316">
    <property type="taxonomic scope" value="Bacteria"/>
</dbReference>
<dbReference type="PANTHER" id="PTHR10072">
    <property type="entry name" value="IRON-SULFUR CLUSTER ASSEMBLY PROTEIN"/>
    <property type="match status" value="1"/>
</dbReference>
<dbReference type="GO" id="GO:0051537">
    <property type="term" value="F:2 iron, 2 sulfur cluster binding"/>
    <property type="evidence" value="ECO:0007669"/>
    <property type="project" value="TreeGrafter"/>
</dbReference>